<evidence type="ECO:0000313" key="2">
    <source>
        <dbReference type="Proteomes" id="UP000604117"/>
    </source>
</evidence>
<sequence>MMAIEREAKMKVPGLIVGHRANKEEQGAEVTYQTDQEPRVAIVGGGLDTCDGVRGPLRAAVRR</sequence>
<keyword evidence="2" id="KW-1185">Reference proteome</keyword>
<dbReference type="Proteomes" id="UP000604117">
    <property type="component" value="Unassembled WGS sequence"/>
</dbReference>
<protein>
    <submittedName>
        <fullName evidence="1">Uncharacterized protein</fullName>
    </submittedName>
</protein>
<name>A0ABQ4D413_9ACTN</name>
<proteinExistence type="predicted"/>
<reference evidence="1 2" key="1">
    <citation type="submission" date="2021-01" db="EMBL/GenBank/DDBJ databases">
        <title>Whole genome shotgun sequence of Asanoa siamensis NBRC 107932.</title>
        <authorList>
            <person name="Komaki H."/>
            <person name="Tamura T."/>
        </authorList>
    </citation>
    <scope>NUCLEOTIDE SEQUENCE [LARGE SCALE GENOMIC DNA]</scope>
    <source>
        <strain evidence="1 2">NBRC 107932</strain>
    </source>
</reference>
<accession>A0ABQ4D413</accession>
<evidence type="ECO:0000313" key="1">
    <source>
        <dbReference type="EMBL" id="GIF78275.1"/>
    </source>
</evidence>
<gene>
    <name evidence="1" type="ORF">Asi02nite_77930</name>
</gene>
<dbReference type="EMBL" id="BONE01000129">
    <property type="protein sequence ID" value="GIF78275.1"/>
    <property type="molecule type" value="Genomic_DNA"/>
</dbReference>
<comment type="caution">
    <text evidence="1">The sequence shown here is derived from an EMBL/GenBank/DDBJ whole genome shotgun (WGS) entry which is preliminary data.</text>
</comment>
<organism evidence="1 2">
    <name type="scientific">Asanoa siamensis</name>
    <dbReference type="NCBI Taxonomy" id="926357"/>
    <lineage>
        <taxon>Bacteria</taxon>
        <taxon>Bacillati</taxon>
        <taxon>Actinomycetota</taxon>
        <taxon>Actinomycetes</taxon>
        <taxon>Micromonosporales</taxon>
        <taxon>Micromonosporaceae</taxon>
        <taxon>Asanoa</taxon>
    </lineage>
</organism>